<dbReference type="PANTHER" id="PTHR31435:SF9">
    <property type="entry name" value="PROTEIN NATD1"/>
    <property type="match status" value="1"/>
</dbReference>
<evidence type="ECO:0000313" key="2">
    <source>
        <dbReference type="EMBL" id="TCD28802.1"/>
    </source>
</evidence>
<dbReference type="PANTHER" id="PTHR31435">
    <property type="entry name" value="PROTEIN NATD1"/>
    <property type="match status" value="1"/>
</dbReference>
<dbReference type="Gene3D" id="3.40.630.30">
    <property type="match status" value="1"/>
</dbReference>
<feature type="domain" description="N-acetyltransferase" evidence="1">
    <location>
        <begin position="8"/>
        <end position="94"/>
    </location>
</feature>
<proteinExistence type="predicted"/>
<reference evidence="2 3" key="1">
    <citation type="submission" date="2019-02" db="EMBL/GenBank/DDBJ databases">
        <title>Pedobacter sp. RP-3-21 sp. nov., isolated from Arctic soil.</title>
        <authorList>
            <person name="Dahal R.H."/>
        </authorList>
    </citation>
    <scope>NUCLEOTIDE SEQUENCE [LARGE SCALE GENOMIC DNA]</scope>
    <source>
        <strain evidence="2 3">RP-3-21</strain>
    </source>
</reference>
<dbReference type="GO" id="GO:0016740">
    <property type="term" value="F:transferase activity"/>
    <property type="evidence" value="ECO:0007669"/>
    <property type="project" value="UniProtKB-KW"/>
</dbReference>
<sequence>MEQTKVVIDRSPYGEIQLFSDDVKAGKMDIAISGEKLTVFHTEVRSEFAGRGFAKLLLDKLVNYAEQNSLKIVPVCPYVNLQFRRHPKMYAAVWYRE</sequence>
<name>A0A4R0PZV5_9SPHI</name>
<dbReference type="AlphaFoldDB" id="A0A4R0PZV5"/>
<dbReference type="Pfam" id="PF14542">
    <property type="entry name" value="Acetyltransf_CG"/>
    <property type="match status" value="1"/>
</dbReference>
<dbReference type="InterPro" id="IPR016181">
    <property type="entry name" value="Acyl_CoA_acyltransferase"/>
</dbReference>
<dbReference type="PROSITE" id="PS51729">
    <property type="entry name" value="GNAT_YJDJ"/>
    <property type="match status" value="1"/>
</dbReference>
<dbReference type="InterPro" id="IPR031165">
    <property type="entry name" value="GNAT_YJDJ"/>
</dbReference>
<accession>A0A4R0PZV5</accession>
<dbReference type="EMBL" id="SJSO01000003">
    <property type="protein sequence ID" value="TCD28802.1"/>
    <property type="molecule type" value="Genomic_DNA"/>
</dbReference>
<dbReference type="Proteomes" id="UP000293925">
    <property type="component" value="Unassembled WGS sequence"/>
</dbReference>
<evidence type="ECO:0000259" key="1">
    <source>
        <dbReference type="PROSITE" id="PS51729"/>
    </source>
</evidence>
<keyword evidence="2" id="KW-0808">Transferase</keyword>
<organism evidence="2 3">
    <name type="scientific">Pedobacter psychrodurus</name>
    <dbReference type="NCBI Taxonomy" id="2530456"/>
    <lineage>
        <taxon>Bacteria</taxon>
        <taxon>Pseudomonadati</taxon>
        <taxon>Bacteroidota</taxon>
        <taxon>Sphingobacteriia</taxon>
        <taxon>Sphingobacteriales</taxon>
        <taxon>Sphingobacteriaceae</taxon>
        <taxon>Pedobacter</taxon>
    </lineage>
</organism>
<evidence type="ECO:0000313" key="3">
    <source>
        <dbReference type="Proteomes" id="UP000293925"/>
    </source>
</evidence>
<keyword evidence="3" id="KW-1185">Reference proteome</keyword>
<dbReference type="InterPro" id="IPR045057">
    <property type="entry name" value="Gcn5-rel_NAT"/>
</dbReference>
<protein>
    <submittedName>
        <fullName evidence="2">N-acetyltransferase</fullName>
    </submittedName>
</protein>
<dbReference type="OrthoDB" id="1120671at2"/>
<dbReference type="SUPFAM" id="SSF55729">
    <property type="entry name" value="Acyl-CoA N-acyltransferases (Nat)"/>
    <property type="match status" value="1"/>
</dbReference>
<comment type="caution">
    <text evidence="2">The sequence shown here is derived from an EMBL/GenBank/DDBJ whole genome shotgun (WGS) entry which is preliminary data.</text>
</comment>
<gene>
    <name evidence="2" type="ORF">EZ456_04700</name>
</gene>